<gene>
    <name evidence="1" type="ORF">NDU88_010656</name>
</gene>
<keyword evidence="2" id="KW-1185">Reference proteome</keyword>
<evidence type="ECO:0000313" key="2">
    <source>
        <dbReference type="Proteomes" id="UP001066276"/>
    </source>
</evidence>
<sequence>MIDCGWRHVVPQCQRRDSGPGVGAVGLVQHLGLPHWYNTSLVPLLPLKAQKTTGVGSRPQQSILVWGNVPAWRGRRRA</sequence>
<organism evidence="1 2">
    <name type="scientific">Pleurodeles waltl</name>
    <name type="common">Iberian ribbed newt</name>
    <dbReference type="NCBI Taxonomy" id="8319"/>
    <lineage>
        <taxon>Eukaryota</taxon>
        <taxon>Metazoa</taxon>
        <taxon>Chordata</taxon>
        <taxon>Craniata</taxon>
        <taxon>Vertebrata</taxon>
        <taxon>Euteleostomi</taxon>
        <taxon>Amphibia</taxon>
        <taxon>Batrachia</taxon>
        <taxon>Caudata</taxon>
        <taxon>Salamandroidea</taxon>
        <taxon>Salamandridae</taxon>
        <taxon>Pleurodelinae</taxon>
        <taxon>Pleurodeles</taxon>
    </lineage>
</organism>
<comment type="caution">
    <text evidence="1">The sequence shown here is derived from an EMBL/GenBank/DDBJ whole genome shotgun (WGS) entry which is preliminary data.</text>
</comment>
<reference evidence="1" key="1">
    <citation type="journal article" date="2022" name="bioRxiv">
        <title>Sequencing and chromosome-scale assembly of the giantPleurodeles waltlgenome.</title>
        <authorList>
            <person name="Brown T."/>
            <person name="Elewa A."/>
            <person name="Iarovenko S."/>
            <person name="Subramanian E."/>
            <person name="Araus A.J."/>
            <person name="Petzold A."/>
            <person name="Susuki M."/>
            <person name="Suzuki K.-i.T."/>
            <person name="Hayashi T."/>
            <person name="Toyoda A."/>
            <person name="Oliveira C."/>
            <person name="Osipova E."/>
            <person name="Leigh N.D."/>
            <person name="Simon A."/>
            <person name="Yun M.H."/>
        </authorList>
    </citation>
    <scope>NUCLEOTIDE SEQUENCE</scope>
    <source>
        <strain evidence="1">20211129_DDA</strain>
        <tissue evidence="1">Liver</tissue>
    </source>
</reference>
<accession>A0AAV7QV04</accession>
<dbReference type="EMBL" id="JANPWB010000010">
    <property type="protein sequence ID" value="KAJ1144357.1"/>
    <property type="molecule type" value="Genomic_DNA"/>
</dbReference>
<protein>
    <submittedName>
        <fullName evidence="1">Uncharacterized protein</fullName>
    </submittedName>
</protein>
<dbReference type="Proteomes" id="UP001066276">
    <property type="component" value="Chromosome 6"/>
</dbReference>
<evidence type="ECO:0000313" key="1">
    <source>
        <dbReference type="EMBL" id="KAJ1144357.1"/>
    </source>
</evidence>
<dbReference type="AlphaFoldDB" id="A0AAV7QV04"/>
<proteinExistence type="predicted"/>
<name>A0AAV7QV04_PLEWA</name>